<evidence type="ECO:0000259" key="2">
    <source>
        <dbReference type="Pfam" id="PF09364"/>
    </source>
</evidence>
<dbReference type="EMBL" id="LS991951">
    <property type="protein sequence ID" value="SYV97864.1"/>
    <property type="molecule type" value="Genomic_DNA"/>
</dbReference>
<evidence type="ECO:0000313" key="3">
    <source>
        <dbReference type="EMBL" id="SYV97864.1"/>
    </source>
</evidence>
<evidence type="ECO:0000313" key="4">
    <source>
        <dbReference type="Proteomes" id="UP000257559"/>
    </source>
</evidence>
<keyword evidence="3" id="KW-0456">Lyase</keyword>
<reference evidence="4" key="1">
    <citation type="submission" date="2018-06" db="EMBL/GenBank/DDBJ databases">
        <authorList>
            <consortium name="Pathogen Informatics"/>
        </authorList>
    </citation>
    <scope>NUCLEOTIDE SEQUENCE [LARGE SCALE GENOMIC DNA]</scope>
    <source>
        <strain evidence="4">NCTC10132</strain>
    </source>
</reference>
<feature type="domain" description="Xylulose 5-phosphate/Fructose 6-phosphate phosphoketolase N-terminal" evidence="2">
    <location>
        <begin position="2"/>
        <end position="40"/>
    </location>
</feature>
<dbReference type="KEGG" id="medw:NCTC10132_01235"/>
<dbReference type="AlphaFoldDB" id="A0A3B0PXK2"/>
<keyword evidence="4" id="KW-1185">Reference proteome</keyword>
<dbReference type="Proteomes" id="UP000257559">
    <property type="component" value="Chromosome"/>
</dbReference>
<feature type="region of interest" description="Disordered" evidence="1">
    <location>
        <begin position="31"/>
        <end position="50"/>
    </location>
</feature>
<dbReference type="GO" id="GO:0050193">
    <property type="term" value="F:phosphoketolase activity"/>
    <property type="evidence" value="ECO:0007669"/>
    <property type="project" value="UniProtKB-EC"/>
</dbReference>
<feature type="non-terminal residue" evidence="3">
    <location>
        <position position="50"/>
    </location>
</feature>
<name>A0A3B0PXK2_9BACT</name>
<dbReference type="Gene3D" id="3.40.50.970">
    <property type="match status" value="1"/>
</dbReference>
<dbReference type="Pfam" id="PF09364">
    <property type="entry name" value="XFP_N"/>
    <property type="match status" value="1"/>
</dbReference>
<sequence length="50" mass="5647">MSYRPHELFNKDGSFKAELAEIAPKGFKRMGMHPITNGGVDPKPLNFGKW</sequence>
<gene>
    <name evidence="3" type="primary">xpkA_2</name>
    <name evidence="3" type="ORF">NCTC10132_01235</name>
</gene>
<protein>
    <submittedName>
        <fullName evidence="3">Xylulose-5-phosphate phosphoketolase</fullName>
        <ecNumber evidence="3">4.1.2.9</ecNumber>
    </submittedName>
</protein>
<dbReference type="InterPro" id="IPR018970">
    <property type="entry name" value="Xul5P/Fru6P_PKetolase_N"/>
</dbReference>
<evidence type="ECO:0000256" key="1">
    <source>
        <dbReference type="SAM" id="MobiDB-lite"/>
    </source>
</evidence>
<proteinExistence type="predicted"/>
<organism evidence="3 4">
    <name type="scientific">Mycoplasmopsis edwardii</name>
    <dbReference type="NCBI Taxonomy" id="53558"/>
    <lineage>
        <taxon>Bacteria</taxon>
        <taxon>Bacillati</taxon>
        <taxon>Mycoplasmatota</taxon>
        <taxon>Mycoplasmoidales</taxon>
        <taxon>Metamycoplasmataceae</taxon>
        <taxon>Mycoplasmopsis</taxon>
    </lineage>
</organism>
<accession>A0A3B0PXK2</accession>
<dbReference type="EC" id="4.1.2.9" evidence="3"/>